<dbReference type="Proteomes" id="UP001230649">
    <property type="component" value="Unassembled WGS sequence"/>
</dbReference>
<proteinExistence type="predicted"/>
<comment type="caution">
    <text evidence="1">The sequence shown here is derived from an EMBL/GenBank/DDBJ whole genome shotgun (WGS) entry which is preliminary data.</text>
</comment>
<accession>A0ACC2UUU4</accession>
<name>A0ACC2UUU4_9TREE</name>
<gene>
    <name evidence="1" type="ORF">QFC20_007858</name>
</gene>
<protein>
    <submittedName>
        <fullName evidence="1">Uncharacterized protein</fullName>
    </submittedName>
</protein>
<evidence type="ECO:0000313" key="1">
    <source>
        <dbReference type="EMBL" id="KAJ9090680.1"/>
    </source>
</evidence>
<reference evidence="1" key="1">
    <citation type="submission" date="2023-04" db="EMBL/GenBank/DDBJ databases">
        <title>Draft Genome sequencing of Naganishia species isolated from polar environments using Oxford Nanopore Technology.</title>
        <authorList>
            <person name="Leo P."/>
            <person name="Venkateswaran K."/>
        </authorList>
    </citation>
    <scope>NUCLEOTIDE SEQUENCE</scope>
    <source>
        <strain evidence="1">MNA-CCFEE 5262</strain>
    </source>
</reference>
<keyword evidence="2" id="KW-1185">Reference proteome</keyword>
<organism evidence="1 2">
    <name type="scientific">Naganishia adeliensis</name>
    <dbReference type="NCBI Taxonomy" id="92952"/>
    <lineage>
        <taxon>Eukaryota</taxon>
        <taxon>Fungi</taxon>
        <taxon>Dikarya</taxon>
        <taxon>Basidiomycota</taxon>
        <taxon>Agaricomycotina</taxon>
        <taxon>Tremellomycetes</taxon>
        <taxon>Filobasidiales</taxon>
        <taxon>Filobasidiaceae</taxon>
        <taxon>Naganishia</taxon>
    </lineage>
</organism>
<dbReference type="EMBL" id="JASBWS010000230">
    <property type="protein sequence ID" value="KAJ9090680.1"/>
    <property type="molecule type" value="Genomic_DNA"/>
</dbReference>
<evidence type="ECO:0000313" key="2">
    <source>
        <dbReference type="Proteomes" id="UP001230649"/>
    </source>
</evidence>
<sequence length="796" mass="86605">MGFFEDENFDSARAQGRSASGLTAAKVANVRDGQSPAVWRIFNAVMSLQGLGGACPLSGLPQAIISLAATTSPLHRLSVYQLLIAYPDILFAAPDAGIKPRQVIQVLAGGMDDSVQEVKVEAVRATAAVLSEGEGMEQMSKSEFERFGSGLVAKVCGVLGTAPLAFIDPVLEALTTIAEYHANLFTPTVLFTLVPILQSFSSLPERLSAALPSSLQFPPPLQELDDFTESYARCTIAVNLFVALLERTKKSALSKSGAYRAGKDMVPVMLAWLAVGISPYDPGSQDEQIQVQSWIERDDNDEEDDEAIAMPKFGLEAFADILPQPEFLRNLLEYLPTMISSPDWRLRAGGLEAIGAISASTKDAIADKLQQILDMVAGLASDPHPRVLFSVADAIGNIAEVFDAKHAAKALVPLIDASDKAEVVPHLGEIVSGIVALLQNRPLYVQQQALKTLASAAITVNDAFQPYYREFDPAPPLHSLIPVPAEQLMPDLLGMLSTPMDKDHRMLKAVGIECAAFIGLAAGKQAQSITEDDDPQLGYLTSTWSHVADALGEDFEPWVAPVMERMLRGALQPVKVRDYEDDSGGIETGWELINDQYLLDTSALSDRLTNVQELAALYGHLGVRLSAPFLDEVAKCCVENLTFKLDENVRVAAAGLVPTISKYAKELQNAQPVELVLRALLDAILREEDLAALKVEYTELADTLDILHPTPLPTDVTVKMAMTAHFYLSQFAEARTKRMDLFADENSEEDALAWERVREEEEDDVLGVMSRVMERIDPDNPLLFTIGGLYQMSVRG</sequence>